<evidence type="ECO:0000256" key="1">
    <source>
        <dbReference type="ARBA" id="ARBA00005061"/>
    </source>
</evidence>
<evidence type="ECO:0000313" key="8">
    <source>
        <dbReference type="EMBL" id="MBE5919349.1"/>
    </source>
</evidence>
<dbReference type="Pfam" id="PF01242">
    <property type="entry name" value="PTPS"/>
    <property type="match status" value="1"/>
</dbReference>
<keyword evidence="5" id="KW-0671">Queuosine biosynthesis</keyword>
<comment type="caution">
    <text evidence="8">The sequence shown here is derived from an EMBL/GenBank/DDBJ whole genome shotgun (WGS) entry which is preliminary data.</text>
</comment>
<feature type="binding site" evidence="7">
    <location>
        <position position="27"/>
    </location>
    <ligand>
        <name>Zn(2+)</name>
        <dbReference type="ChEBI" id="CHEBI:29105"/>
    </ligand>
</feature>
<evidence type="ECO:0000256" key="3">
    <source>
        <dbReference type="ARBA" id="ARBA00018141"/>
    </source>
</evidence>
<comment type="similarity">
    <text evidence="2 5">Belongs to the PTPS family. QueD subfamily.</text>
</comment>
<keyword evidence="5" id="KW-0456">Lyase</keyword>
<evidence type="ECO:0000256" key="5">
    <source>
        <dbReference type="PIRNR" id="PIRNR006113"/>
    </source>
</evidence>
<dbReference type="GO" id="GO:0070497">
    <property type="term" value="F:6-carboxytetrahydropterin synthase activity"/>
    <property type="evidence" value="ECO:0007669"/>
    <property type="project" value="UniProtKB-EC"/>
</dbReference>
<gene>
    <name evidence="8" type="ORF">E7272_05825</name>
</gene>
<evidence type="ECO:0000313" key="9">
    <source>
        <dbReference type="Proteomes" id="UP000766246"/>
    </source>
</evidence>
<feature type="active site" description="Charge relay system" evidence="6">
    <location>
        <position position="71"/>
    </location>
</feature>
<dbReference type="GO" id="GO:0046872">
    <property type="term" value="F:metal ion binding"/>
    <property type="evidence" value="ECO:0007669"/>
    <property type="project" value="UniProtKB-KW"/>
</dbReference>
<feature type="binding site" evidence="7">
    <location>
        <position position="14"/>
    </location>
    <ligand>
        <name>Zn(2+)</name>
        <dbReference type="ChEBI" id="CHEBI:29105"/>
    </ligand>
</feature>
<evidence type="ECO:0000256" key="7">
    <source>
        <dbReference type="PIRSR" id="PIRSR006113-2"/>
    </source>
</evidence>
<protein>
    <recommendedName>
        <fullName evidence="3 5">6-carboxy-5,6,7,8-tetrahydropterin synthase</fullName>
        <ecNumber evidence="5">4.-.-.-</ecNumber>
    </recommendedName>
</protein>
<comment type="pathway">
    <text evidence="1 5">Purine metabolism; 7-cyano-7-deazaguanine biosynthesis.</text>
</comment>
<dbReference type="Proteomes" id="UP000766246">
    <property type="component" value="Unassembled WGS sequence"/>
</dbReference>
<feature type="active site" description="Proton acceptor" evidence="6">
    <location>
        <position position="23"/>
    </location>
</feature>
<sequence>MYYLTAEASFDGAHFLSGYEGKCSNLHGHRWRVILKIKSDELKPDGQQRGMVVDFGDVKAALKEETDFFDHTFIYEKDTLKPATVAALNEEGFLMRIVDFRPTAENFSKYFYDRFTEKYGFNVAEVTVYETPNNMASYSR</sequence>
<comment type="cofactor">
    <cofactor evidence="5 7">
        <name>Zn(2+)</name>
        <dbReference type="ChEBI" id="CHEBI:29105"/>
    </cofactor>
    <text evidence="5 7">Binds 1 zinc ion per subunit.</text>
</comment>
<comment type="catalytic activity">
    <reaction evidence="4 5">
        <text>7,8-dihydroneopterin 3'-triphosphate + H2O = 6-carboxy-5,6,7,8-tetrahydropterin + triphosphate + acetaldehyde + 2 H(+)</text>
        <dbReference type="Rhea" id="RHEA:27966"/>
        <dbReference type="ChEBI" id="CHEBI:15343"/>
        <dbReference type="ChEBI" id="CHEBI:15377"/>
        <dbReference type="ChEBI" id="CHEBI:15378"/>
        <dbReference type="ChEBI" id="CHEBI:18036"/>
        <dbReference type="ChEBI" id="CHEBI:58462"/>
        <dbReference type="ChEBI" id="CHEBI:61032"/>
        <dbReference type="EC" id="4.1.2.50"/>
    </reaction>
</comment>
<evidence type="ECO:0000256" key="2">
    <source>
        <dbReference type="ARBA" id="ARBA00008900"/>
    </source>
</evidence>
<reference evidence="8" key="1">
    <citation type="submission" date="2019-04" db="EMBL/GenBank/DDBJ databases">
        <title>Evolution of Biomass-Degrading Anaerobic Consortia Revealed by Metagenomics.</title>
        <authorList>
            <person name="Peng X."/>
        </authorList>
    </citation>
    <scope>NUCLEOTIDE SEQUENCE</scope>
    <source>
        <strain evidence="8">SIG311</strain>
    </source>
</reference>
<accession>A0A927YM04</accession>
<organism evidence="8 9">
    <name type="scientific">Pseudobutyrivibrio ruminis</name>
    <dbReference type="NCBI Taxonomy" id="46206"/>
    <lineage>
        <taxon>Bacteria</taxon>
        <taxon>Bacillati</taxon>
        <taxon>Bacillota</taxon>
        <taxon>Clostridia</taxon>
        <taxon>Lachnospirales</taxon>
        <taxon>Lachnospiraceae</taxon>
        <taxon>Pseudobutyrivibrio</taxon>
    </lineage>
</organism>
<dbReference type="Gene3D" id="3.30.479.10">
    <property type="entry name" value="6-pyruvoyl tetrahydropterin synthase/QueD"/>
    <property type="match status" value="1"/>
</dbReference>
<feature type="binding site" evidence="7">
    <location>
        <position position="29"/>
    </location>
    <ligand>
        <name>Zn(2+)</name>
        <dbReference type="ChEBI" id="CHEBI:29105"/>
    </ligand>
</feature>
<evidence type="ECO:0000256" key="6">
    <source>
        <dbReference type="PIRSR" id="PIRSR006113-1"/>
    </source>
</evidence>
<dbReference type="PANTHER" id="PTHR12589">
    <property type="entry name" value="PYRUVOYL TETRAHYDROBIOPTERIN SYNTHASE"/>
    <property type="match status" value="1"/>
</dbReference>
<dbReference type="PANTHER" id="PTHR12589:SF8">
    <property type="entry name" value="6-CARBOXY-5,6,7,8-TETRAHYDROPTERIN SYNTHASE"/>
    <property type="match status" value="1"/>
</dbReference>
<dbReference type="SUPFAM" id="SSF55620">
    <property type="entry name" value="Tetrahydrobiopterin biosynthesis enzymes-like"/>
    <property type="match status" value="1"/>
</dbReference>
<keyword evidence="5 7" id="KW-0862">Zinc</keyword>
<evidence type="ECO:0000256" key="4">
    <source>
        <dbReference type="ARBA" id="ARBA00048807"/>
    </source>
</evidence>
<dbReference type="EC" id="4.-.-.-" evidence="5"/>
<dbReference type="EMBL" id="SVER01000012">
    <property type="protein sequence ID" value="MBE5919349.1"/>
    <property type="molecule type" value="Genomic_DNA"/>
</dbReference>
<dbReference type="InterPro" id="IPR038418">
    <property type="entry name" value="6-PTP_synth/QueD_sf"/>
</dbReference>
<keyword evidence="5 7" id="KW-0479">Metal-binding</keyword>
<dbReference type="AlphaFoldDB" id="A0A927YM04"/>
<name>A0A927YM04_9FIRM</name>
<dbReference type="GO" id="GO:0008616">
    <property type="term" value="P:tRNA queuosine(34) biosynthetic process"/>
    <property type="evidence" value="ECO:0007669"/>
    <property type="project" value="UniProtKB-KW"/>
</dbReference>
<feature type="active site" description="Charge relay system" evidence="6">
    <location>
        <position position="130"/>
    </location>
</feature>
<dbReference type="InterPro" id="IPR007115">
    <property type="entry name" value="6-PTP_synth/QueD"/>
</dbReference>
<proteinExistence type="inferred from homology"/>
<dbReference type="PIRSF" id="PIRSF006113">
    <property type="entry name" value="PTP_synth"/>
    <property type="match status" value="1"/>
</dbReference>